<dbReference type="PANTHER" id="PTHR11361">
    <property type="entry name" value="DNA MISMATCH REPAIR PROTEIN MUTS FAMILY MEMBER"/>
    <property type="match status" value="1"/>
</dbReference>
<dbReference type="InterPro" id="IPR007695">
    <property type="entry name" value="DNA_mismatch_repair_MutS-lik_N"/>
</dbReference>
<evidence type="ECO:0000313" key="9">
    <source>
        <dbReference type="Proteomes" id="UP001162156"/>
    </source>
</evidence>
<proteinExistence type="inferred from homology"/>
<accession>A0AAV8Y535</accession>
<dbReference type="GO" id="GO:0006298">
    <property type="term" value="P:mismatch repair"/>
    <property type="evidence" value="ECO:0007669"/>
    <property type="project" value="InterPro"/>
</dbReference>
<evidence type="ECO:0000256" key="2">
    <source>
        <dbReference type="ARBA" id="ARBA00022741"/>
    </source>
</evidence>
<keyword evidence="5" id="KW-0238">DNA-binding</keyword>
<dbReference type="InterPro" id="IPR000432">
    <property type="entry name" value="DNA_mismatch_repair_MutS_C"/>
</dbReference>
<feature type="domain" description="DNA mismatch repair proteins mutS family" evidence="7">
    <location>
        <begin position="837"/>
        <end position="853"/>
    </location>
</feature>
<dbReference type="InterPro" id="IPR036187">
    <property type="entry name" value="DNA_mismatch_repair_MutS_sf"/>
</dbReference>
<keyword evidence="4" id="KW-0067">ATP-binding</keyword>
<keyword evidence="2" id="KW-0547">Nucleotide-binding</keyword>
<dbReference type="PANTHER" id="PTHR11361:SF148">
    <property type="entry name" value="DNA MISMATCH REPAIR PROTEIN MSH6"/>
    <property type="match status" value="1"/>
</dbReference>
<feature type="compositionally biased region" description="Acidic residues" evidence="6">
    <location>
        <begin position="130"/>
        <end position="143"/>
    </location>
</feature>
<dbReference type="GO" id="GO:0032301">
    <property type="term" value="C:MutSalpha complex"/>
    <property type="evidence" value="ECO:0007669"/>
    <property type="project" value="TreeGrafter"/>
</dbReference>
<feature type="compositionally biased region" description="Basic and acidic residues" evidence="6">
    <location>
        <begin position="37"/>
        <end position="47"/>
    </location>
</feature>
<dbReference type="SUPFAM" id="SSF52540">
    <property type="entry name" value="P-loop containing nucleoside triphosphate hydrolases"/>
    <property type="match status" value="1"/>
</dbReference>
<evidence type="ECO:0000256" key="3">
    <source>
        <dbReference type="ARBA" id="ARBA00022763"/>
    </source>
</evidence>
<protein>
    <recommendedName>
        <fullName evidence="7">DNA mismatch repair proteins mutS family domain-containing protein</fullName>
    </recommendedName>
</protein>
<feature type="compositionally biased region" description="Low complexity" evidence="6">
    <location>
        <begin position="105"/>
        <end position="117"/>
    </location>
</feature>
<evidence type="ECO:0000256" key="6">
    <source>
        <dbReference type="SAM" id="MobiDB-lite"/>
    </source>
</evidence>
<dbReference type="Gene3D" id="6.10.140.80">
    <property type="match status" value="1"/>
</dbReference>
<evidence type="ECO:0000259" key="7">
    <source>
        <dbReference type="PROSITE" id="PS00486"/>
    </source>
</evidence>
<feature type="compositionally biased region" description="Polar residues" evidence="6">
    <location>
        <begin position="82"/>
        <end position="93"/>
    </location>
</feature>
<keyword evidence="9" id="KW-1185">Reference proteome</keyword>
<dbReference type="SUPFAM" id="SSF55271">
    <property type="entry name" value="DNA repair protein MutS, domain I"/>
    <property type="match status" value="1"/>
</dbReference>
<dbReference type="EMBL" id="JANEYF010002501">
    <property type="protein sequence ID" value="KAJ8945645.1"/>
    <property type="molecule type" value="Genomic_DNA"/>
</dbReference>
<dbReference type="InterPro" id="IPR016151">
    <property type="entry name" value="DNA_mismatch_repair_MutS_N"/>
</dbReference>
<dbReference type="AlphaFoldDB" id="A0AAV8Y535"/>
<keyword evidence="3" id="KW-0227">DNA damage</keyword>
<dbReference type="FunFam" id="3.40.1170.10:FF:000002">
    <property type="entry name" value="DNA mismatch repair protein"/>
    <property type="match status" value="1"/>
</dbReference>
<dbReference type="Gene3D" id="3.40.1170.10">
    <property type="entry name" value="DNA repair protein MutS, domain I"/>
    <property type="match status" value="1"/>
</dbReference>
<dbReference type="InterPro" id="IPR027417">
    <property type="entry name" value="P-loop_NTPase"/>
</dbReference>
<dbReference type="GO" id="GO:0005524">
    <property type="term" value="F:ATP binding"/>
    <property type="evidence" value="ECO:0007669"/>
    <property type="project" value="UniProtKB-KW"/>
</dbReference>
<sequence>MSKRPSPKQSNTIDKYFGPTRPKRLKIDEAGESSASRTDENVAEEARQAGQAAEAAVRPAQKRIGRTGRPRRDSPRPGPSTAADTASVESISPSKRMYRPDLETVDGGDSSSVCSSDPPIREVGAAQSVEDMDVDVHSEDEEEIVKPKKRSRIQVVDDSSESDGGSPKKTLKKIKVRKSSDSDDENNSPNTPKVQKTPKRINNGFNESDDDEGEGQKTKKLLREYSFQKGTPVKEALNQSTSQKKDVPEVVKDIHSNWAHNSLEFLRPDKIRDINRNKPDHPDYDPRTLFVPDSFLKGLSPAMRQWWELKSQHMDSVLFFKVGKFYELYHMDAVIGVTQLGFSYMKGEFAHSGFPEIAYAKMASALIEKGFKVARVEQTETPEMMAERCKSKGKTTKFDKVVKREICQVSSKATCVYTAQMPEARNELPNYMYAVSMKIITERGAISKKFSEMLNSYFKDVRKESLSSKTQFYTASDTLEKLSMACYFQDKEGNFCWPDFFKKVADDCLPKPEYELAIRCLGACMWYLKNSKLDIQVLSMGKFQWYDPLDLISNNNIKNTKKDYLILDSVTINNLNLLGTKGTLQHVLDHCETAFGKSIEHVVLGSIRMVINLLHKVILIVELYFMKLSPIPKQKLRIFLKTLKAFEKAQALVDIFNDCESRLLRKVTQFSPKGANIDLSESLQFFKELLVEMLKAESERAKIVLDLNRRIFEKFSERHDQFDQPQLIINNGRYPCMPNIDNFVPNDIKMGVEKHADILIITGPNMGGKSTLMRQVAVISIMAQMGSCVPASSCHLNLMDRVFTRLGSQDDIIQGQSTFFVELSEASCILQHATKHSLVLIDELGRGTSTHDGNAIATAYVKKLTGIGCRTMFSTHYHSLVDNFIGREDIQLGHMACMVENDEDSTQESVTFLYKIVEGRCPKSYGFNAARLAGLDHKIVAKGREIAKQLEEESKLRNIFHTIFTSQNMSQIRKALESVL</sequence>
<dbReference type="SUPFAM" id="SSF48334">
    <property type="entry name" value="DNA repair protein MutS, domain III"/>
    <property type="match status" value="1"/>
</dbReference>
<dbReference type="GO" id="GO:0140664">
    <property type="term" value="F:ATP-dependent DNA damage sensor activity"/>
    <property type="evidence" value="ECO:0007669"/>
    <property type="project" value="InterPro"/>
</dbReference>
<dbReference type="GO" id="GO:0030983">
    <property type="term" value="F:mismatched DNA binding"/>
    <property type="evidence" value="ECO:0007669"/>
    <property type="project" value="InterPro"/>
</dbReference>
<feature type="compositionally biased region" description="Basic residues" evidence="6">
    <location>
        <begin position="60"/>
        <end position="69"/>
    </location>
</feature>
<dbReference type="PROSITE" id="PS00486">
    <property type="entry name" value="DNA_MISMATCH_REPAIR_2"/>
    <property type="match status" value="1"/>
</dbReference>
<feature type="compositionally biased region" description="Low complexity" evidence="6">
    <location>
        <begin position="48"/>
        <end position="59"/>
    </location>
</feature>
<dbReference type="Pfam" id="PF00488">
    <property type="entry name" value="MutS_V"/>
    <property type="match status" value="1"/>
</dbReference>
<feature type="region of interest" description="Disordered" evidence="6">
    <location>
        <begin position="1"/>
        <end position="217"/>
    </location>
</feature>
<comment type="caution">
    <text evidence="8">The sequence shown here is derived from an EMBL/GenBank/DDBJ whole genome shotgun (WGS) entry which is preliminary data.</text>
</comment>
<evidence type="ECO:0000256" key="5">
    <source>
        <dbReference type="ARBA" id="ARBA00023125"/>
    </source>
</evidence>
<dbReference type="SMART" id="SM00534">
    <property type="entry name" value="MUTSac"/>
    <property type="match status" value="1"/>
</dbReference>
<evidence type="ECO:0000256" key="1">
    <source>
        <dbReference type="ARBA" id="ARBA00006271"/>
    </source>
</evidence>
<dbReference type="InterPro" id="IPR045076">
    <property type="entry name" value="MutS"/>
</dbReference>
<dbReference type="InterPro" id="IPR036678">
    <property type="entry name" value="MutS_con_dom_sf"/>
</dbReference>
<reference evidence="8" key="1">
    <citation type="journal article" date="2023" name="Insect Mol. Biol.">
        <title>Genome sequencing provides insights into the evolution of gene families encoding plant cell wall-degrading enzymes in longhorned beetles.</title>
        <authorList>
            <person name="Shin N.R."/>
            <person name="Okamura Y."/>
            <person name="Kirsch R."/>
            <person name="Pauchet Y."/>
        </authorList>
    </citation>
    <scope>NUCLEOTIDE SEQUENCE</scope>
    <source>
        <strain evidence="8">RBIC_L_NR</strain>
    </source>
</reference>
<evidence type="ECO:0000313" key="8">
    <source>
        <dbReference type="EMBL" id="KAJ8945645.1"/>
    </source>
</evidence>
<dbReference type="Gene3D" id="3.40.50.300">
    <property type="entry name" value="P-loop containing nucleotide triphosphate hydrolases"/>
    <property type="match status" value="1"/>
</dbReference>
<dbReference type="PIRSF" id="PIRSF037677">
    <property type="entry name" value="DNA_mis_repair_Msh6"/>
    <property type="match status" value="1"/>
</dbReference>
<name>A0AAV8Y535_9CUCU</name>
<dbReference type="Gene3D" id="3.30.420.110">
    <property type="entry name" value="MutS, connector domain"/>
    <property type="match status" value="1"/>
</dbReference>
<dbReference type="InterPro" id="IPR017261">
    <property type="entry name" value="DNA_mismatch_repair_MutS/MSH"/>
</dbReference>
<organism evidence="8 9">
    <name type="scientific">Rhamnusium bicolor</name>
    <dbReference type="NCBI Taxonomy" id="1586634"/>
    <lineage>
        <taxon>Eukaryota</taxon>
        <taxon>Metazoa</taxon>
        <taxon>Ecdysozoa</taxon>
        <taxon>Arthropoda</taxon>
        <taxon>Hexapoda</taxon>
        <taxon>Insecta</taxon>
        <taxon>Pterygota</taxon>
        <taxon>Neoptera</taxon>
        <taxon>Endopterygota</taxon>
        <taxon>Coleoptera</taxon>
        <taxon>Polyphaga</taxon>
        <taxon>Cucujiformia</taxon>
        <taxon>Chrysomeloidea</taxon>
        <taxon>Cerambycidae</taxon>
        <taxon>Lepturinae</taxon>
        <taxon>Rhagiini</taxon>
        <taxon>Rhamnusium</taxon>
    </lineage>
</organism>
<comment type="similarity">
    <text evidence="1">Belongs to the DNA mismatch repair MutS family.</text>
</comment>
<dbReference type="Proteomes" id="UP001162156">
    <property type="component" value="Unassembled WGS sequence"/>
</dbReference>
<gene>
    <name evidence="8" type="ORF">NQ314_009180</name>
</gene>
<dbReference type="Pfam" id="PF01624">
    <property type="entry name" value="MutS_I"/>
    <property type="match status" value="1"/>
</dbReference>
<evidence type="ECO:0000256" key="4">
    <source>
        <dbReference type="ARBA" id="ARBA00022840"/>
    </source>
</evidence>